<accession>A0A3S4WQ34</accession>
<dbReference type="AlphaFoldDB" id="A0A3S4WQ34"/>
<protein>
    <submittedName>
        <fullName evidence="1">Uncharacterized protein</fullName>
    </submittedName>
</protein>
<gene>
    <name evidence="1" type="ORF">NCTC13193_00108</name>
</gene>
<organism evidence="1 2">
    <name type="scientific">Serratia fonticola</name>
    <dbReference type="NCBI Taxonomy" id="47917"/>
    <lineage>
        <taxon>Bacteria</taxon>
        <taxon>Pseudomonadati</taxon>
        <taxon>Pseudomonadota</taxon>
        <taxon>Gammaproteobacteria</taxon>
        <taxon>Enterobacterales</taxon>
        <taxon>Yersiniaceae</taxon>
        <taxon>Serratia</taxon>
    </lineage>
</organism>
<evidence type="ECO:0000313" key="2">
    <source>
        <dbReference type="Proteomes" id="UP000270487"/>
    </source>
</evidence>
<dbReference type="Proteomes" id="UP000270487">
    <property type="component" value="Chromosome"/>
</dbReference>
<evidence type="ECO:0000313" key="1">
    <source>
        <dbReference type="EMBL" id="VEI61933.1"/>
    </source>
</evidence>
<name>A0A3S4WQ34_SERFO</name>
<dbReference type="EMBL" id="LR134492">
    <property type="protein sequence ID" value="VEI61933.1"/>
    <property type="molecule type" value="Genomic_DNA"/>
</dbReference>
<proteinExistence type="predicted"/>
<sequence length="108" mass="12575">MLILKNTNIEVILSKNQTKLMTCLINEINEKKDIINYIWNGKNRKSTENSYGQLVYKTKTLLVKNGFPQDLIMTISTYGLCLNKNYVRVGCSQHKCMVMIYNDPVYFL</sequence>
<reference evidence="1 2" key="1">
    <citation type="submission" date="2018-12" db="EMBL/GenBank/DDBJ databases">
        <authorList>
            <consortium name="Pathogen Informatics"/>
        </authorList>
    </citation>
    <scope>NUCLEOTIDE SEQUENCE [LARGE SCALE GENOMIC DNA]</scope>
    <source>
        <strain evidence="1 2">NCTC13193</strain>
    </source>
</reference>